<evidence type="ECO:0008006" key="4">
    <source>
        <dbReference type="Google" id="ProtNLM"/>
    </source>
</evidence>
<name>A0A3D8RHS2_9HELO</name>
<dbReference type="STRING" id="1849047.A0A3D8RHS2"/>
<organism evidence="2 3">
    <name type="scientific">Coleophoma cylindrospora</name>
    <dbReference type="NCBI Taxonomy" id="1849047"/>
    <lineage>
        <taxon>Eukaryota</taxon>
        <taxon>Fungi</taxon>
        <taxon>Dikarya</taxon>
        <taxon>Ascomycota</taxon>
        <taxon>Pezizomycotina</taxon>
        <taxon>Leotiomycetes</taxon>
        <taxon>Helotiales</taxon>
        <taxon>Dermateaceae</taxon>
        <taxon>Coleophoma</taxon>
    </lineage>
</organism>
<gene>
    <name evidence="2" type="ORF">BP6252_07413</name>
</gene>
<dbReference type="InterPro" id="IPR039254">
    <property type="entry name" value="Rds1"/>
</dbReference>
<protein>
    <recommendedName>
        <fullName evidence="4">Twin-arginine translocation pathway signal</fullName>
    </recommendedName>
</protein>
<dbReference type="OrthoDB" id="1001765at2759"/>
<dbReference type="PANTHER" id="PTHR38705">
    <property type="entry name" value="PROTEIN RDS1"/>
    <property type="match status" value="1"/>
</dbReference>
<dbReference type="PANTHER" id="PTHR38705:SF1">
    <property type="entry name" value="PROTEIN RDS1"/>
    <property type="match status" value="1"/>
</dbReference>
<reference evidence="2 3" key="1">
    <citation type="journal article" date="2018" name="IMA Fungus">
        <title>IMA Genome-F 9: Draft genome sequence of Annulohypoxylon stygium, Aspergillus mulundensis, Berkeleyomyces basicola (syn. Thielaviopsis basicola), Ceratocystis smalleyi, two Cercospora beticola strains, Coleophoma cylindrospora, Fusarium fracticaudum, Phialophora cf. hyalina, and Morchella septimelata.</title>
        <authorList>
            <person name="Wingfield B.D."/>
            <person name="Bills G.F."/>
            <person name="Dong Y."/>
            <person name="Huang W."/>
            <person name="Nel W.J."/>
            <person name="Swalarsk-Parry B.S."/>
            <person name="Vaghefi N."/>
            <person name="Wilken P.M."/>
            <person name="An Z."/>
            <person name="de Beer Z.W."/>
            <person name="De Vos L."/>
            <person name="Chen L."/>
            <person name="Duong T.A."/>
            <person name="Gao Y."/>
            <person name="Hammerbacher A."/>
            <person name="Kikkert J.R."/>
            <person name="Li Y."/>
            <person name="Li H."/>
            <person name="Li K."/>
            <person name="Li Q."/>
            <person name="Liu X."/>
            <person name="Ma X."/>
            <person name="Naidoo K."/>
            <person name="Pethybridge S.J."/>
            <person name="Sun J."/>
            <person name="Steenkamp E.T."/>
            <person name="van der Nest M.A."/>
            <person name="van Wyk S."/>
            <person name="Wingfield M.J."/>
            <person name="Xiong C."/>
            <person name="Yue Q."/>
            <person name="Zhang X."/>
        </authorList>
    </citation>
    <scope>NUCLEOTIDE SEQUENCE [LARGE SCALE GENOMIC DNA]</scope>
    <source>
        <strain evidence="2 3">BP6252</strain>
    </source>
</reference>
<dbReference type="Proteomes" id="UP000256645">
    <property type="component" value="Unassembled WGS sequence"/>
</dbReference>
<feature type="signal peptide" evidence="1">
    <location>
        <begin position="1"/>
        <end position="21"/>
    </location>
</feature>
<feature type="chain" id="PRO_5017565879" description="Twin-arginine translocation pathway signal" evidence="1">
    <location>
        <begin position="22"/>
        <end position="321"/>
    </location>
</feature>
<dbReference type="InterPro" id="IPR009078">
    <property type="entry name" value="Ferritin-like_SF"/>
</dbReference>
<dbReference type="SUPFAM" id="SSF47240">
    <property type="entry name" value="Ferritin-like"/>
    <property type="match status" value="1"/>
</dbReference>
<dbReference type="AlphaFoldDB" id="A0A3D8RHS2"/>
<accession>A0A3D8RHS2</accession>
<proteinExistence type="predicted"/>
<dbReference type="CDD" id="cd00657">
    <property type="entry name" value="Ferritin_like"/>
    <property type="match status" value="1"/>
</dbReference>
<dbReference type="EMBL" id="PDLM01000007">
    <property type="protein sequence ID" value="RDW73506.1"/>
    <property type="molecule type" value="Genomic_DNA"/>
</dbReference>
<evidence type="ECO:0000256" key="1">
    <source>
        <dbReference type="SAM" id="SignalP"/>
    </source>
</evidence>
<evidence type="ECO:0000313" key="3">
    <source>
        <dbReference type="Proteomes" id="UP000256645"/>
    </source>
</evidence>
<evidence type="ECO:0000313" key="2">
    <source>
        <dbReference type="EMBL" id="RDW73506.1"/>
    </source>
</evidence>
<dbReference type="Pfam" id="PF13668">
    <property type="entry name" value="Ferritin_2"/>
    <property type="match status" value="1"/>
</dbReference>
<keyword evidence="3" id="KW-1185">Reference proteome</keyword>
<keyword evidence="1" id="KW-0732">Signal</keyword>
<comment type="caution">
    <text evidence="2">The sequence shown here is derived from an EMBL/GenBank/DDBJ whole genome shotgun (WGS) entry which is preliminary data.</text>
</comment>
<dbReference type="Gene3D" id="1.20.1260.10">
    <property type="match status" value="1"/>
</dbReference>
<dbReference type="InterPro" id="IPR012347">
    <property type="entry name" value="Ferritin-like"/>
</dbReference>
<sequence length="321" mass="32702">MPSIRQITGVVAVGLATLASALPAQPMLNERALKLYDIHRRQNPSTGLPDGLTDIDVLQFALTAENLETAFYSQGFAKFTDADFQAAGLTTTDITNLKSIATTEQTHVTTLNSAIVGAGTQPVVACTYNFGFTTAAAMVQTAAVLENIGVSAYLGAAPLVKSPDILTVAAEIVTVESRHQTFIRTASKSAAIPSAFDTPLGIRSVFTLAAGFIQSCPVGSNLAITPFPALTMTAGAANGTAAIQAGQTLQVTTTATGATSCAFTNGGLPGGTAFTPFANGECTVPQGLAGVTYMLLANQSPASGVLTDAITVAGPMVLPIS</sequence>